<feature type="transmembrane region" description="Helical" evidence="1">
    <location>
        <begin position="37"/>
        <end position="58"/>
    </location>
</feature>
<evidence type="ECO:0000256" key="1">
    <source>
        <dbReference type="SAM" id="Phobius"/>
    </source>
</evidence>
<sequence>MKSKIGLSFCIVYLLLTAFCLYIALDPMTDNKGNFVFLQLPIGFQVSAFNAIGLGPLFDRLSWMQAYSFVVPVTLLFLYGIGWLLSSSIHSIKTRNGPLQ</sequence>
<feature type="transmembrane region" description="Helical" evidence="1">
    <location>
        <begin position="6"/>
        <end position="25"/>
    </location>
</feature>
<organism evidence="2 3">
    <name type="scientific">Acinetobacter guillouiae</name>
    <name type="common">Acinetobacter genomosp. 11</name>
    <dbReference type="NCBI Taxonomy" id="106649"/>
    <lineage>
        <taxon>Bacteria</taxon>
        <taxon>Pseudomonadati</taxon>
        <taxon>Pseudomonadota</taxon>
        <taxon>Gammaproteobacteria</taxon>
        <taxon>Moraxellales</taxon>
        <taxon>Moraxellaceae</taxon>
        <taxon>Acinetobacter</taxon>
    </lineage>
</organism>
<gene>
    <name evidence="2" type="ORF">KW868_20740</name>
</gene>
<feature type="transmembrane region" description="Helical" evidence="1">
    <location>
        <begin position="64"/>
        <end position="85"/>
    </location>
</feature>
<proteinExistence type="predicted"/>
<dbReference type="AlphaFoldDB" id="A0A8X8GL99"/>
<dbReference type="EMBL" id="JAHWXT010000011">
    <property type="protein sequence ID" value="MCF0266881.1"/>
    <property type="molecule type" value="Genomic_DNA"/>
</dbReference>
<comment type="caution">
    <text evidence="2">The sequence shown here is derived from an EMBL/GenBank/DDBJ whole genome shotgun (WGS) entry which is preliminary data.</text>
</comment>
<keyword evidence="1" id="KW-1133">Transmembrane helix</keyword>
<dbReference type="Proteomes" id="UP000887320">
    <property type="component" value="Unassembled WGS sequence"/>
</dbReference>
<name>A0A8X8GL99_ACIGI</name>
<evidence type="ECO:0000313" key="3">
    <source>
        <dbReference type="Proteomes" id="UP000887320"/>
    </source>
</evidence>
<dbReference type="RefSeq" id="WP_234624285.1">
    <property type="nucleotide sequence ID" value="NZ_JAHWXT010000011.1"/>
</dbReference>
<reference evidence="2" key="1">
    <citation type="submission" date="2021-07" db="EMBL/GenBank/DDBJ databases">
        <authorList>
            <person name="Fernandez M."/>
            <person name="Pereira P."/>
            <person name="Torres Tejerizo G.A."/>
            <person name="Gonzalez P."/>
            <person name="Agostini E."/>
        </authorList>
    </citation>
    <scope>NUCLEOTIDE SEQUENCE</scope>
    <source>
        <strain evidence="2">SFC 500-1A</strain>
    </source>
</reference>
<protein>
    <submittedName>
        <fullName evidence="2">Uncharacterized protein</fullName>
    </submittedName>
</protein>
<accession>A0A8X8GL99</accession>
<keyword evidence="1" id="KW-0812">Transmembrane</keyword>
<keyword evidence="1" id="KW-0472">Membrane</keyword>
<evidence type="ECO:0000313" key="2">
    <source>
        <dbReference type="EMBL" id="MCF0266881.1"/>
    </source>
</evidence>